<organism evidence="2 3">
    <name type="scientific">Prunus dulcis</name>
    <name type="common">Almond</name>
    <name type="synonym">Amygdalus dulcis</name>
    <dbReference type="NCBI Taxonomy" id="3755"/>
    <lineage>
        <taxon>Eukaryota</taxon>
        <taxon>Viridiplantae</taxon>
        <taxon>Streptophyta</taxon>
        <taxon>Embryophyta</taxon>
        <taxon>Tracheophyta</taxon>
        <taxon>Spermatophyta</taxon>
        <taxon>Magnoliopsida</taxon>
        <taxon>eudicotyledons</taxon>
        <taxon>Gunneridae</taxon>
        <taxon>Pentapetalae</taxon>
        <taxon>rosids</taxon>
        <taxon>fabids</taxon>
        <taxon>Rosales</taxon>
        <taxon>Rosaceae</taxon>
        <taxon>Amygdaloideae</taxon>
        <taxon>Amygdaleae</taxon>
        <taxon>Prunus</taxon>
    </lineage>
</organism>
<keyword evidence="1" id="KW-0472">Membrane</keyword>
<gene>
    <name evidence="2" type="ORF">L3X38_026281</name>
</gene>
<reference evidence="2 3" key="1">
    <citation type="journal article" date="2022" name="G3 (Bethesda)">
        <title>Whole-genome sequence and methylome profiling of the almond [Prunus dulcis (Mill.) D.A. Webb] cultivar 'Nonpareil'.</title>
        <authorList>
            <person name="D'Amico-Willman K.M."/>
            <person name="Ouma W.Z."/>
            <person name="Meulia T."/>
            <person name="Sideli G.M."/>
            <person name="Gradziel T.M."/>
            <person name="Fresnedo-Ramirez J."/>
        </authorList>
    </citation>
    <scope>NUCLEOTIDE SEQUENCE [LARGE SCALE GENOMIC DNA]</scope>
    <source>
        <strain evidence="2">Clone GOH B32 T37-40</strain>
    </source>
</reference>
<proteinExistence type="predicted"/>
<dbReference type="Proteomes" id="UP001054821">
    <property type="component" value="Unassembled WGS sequence"/>
</dbReference>
<dbReference type="EMBL" id="JAJFAZ020000095">
    <property type="protein sequence ID" value="KAI5310992.1"/>
    <property type="molecule type" value="Genomic_DNA"/>
</dbReference>
<evidence type="ECO:0000256" key="1">
    <source>
        <dbReference type="SAM" id="Phobius"/>
    </source>
</evidence>
<evidence type="ECO:0000313" key="3">
    <source>
        <dbReference type="Proteomes" id="UP001054821"/>
    </source>
</evidence>
<protein>
    <submittedName>
        <fullName evidence="2">Uncharacterized protein</fullName>
    </submittedName>
</protein>
<sequence>MIFHNYHHFILLCLAIAFVVASISGQWFYGSRIIRTRRRNCCFPELLGSIIVALGMGNREGERLCCRPAIVLALSFTSHPPSIYKICFRFIIVLPEFRGERYSL</sequence>
<feature type="transmembrane region" description="Helical" evidence="1">
    <location>
        <begin position="6"/>
        <end position="29"/>
    </location>
</feature>
<comment type="caution">
    <text evidence="2">The sequence shown here is derived from an EMBL/GenBank/DDBJ whole genome shotgun (WGS) entry which is preliminary data.</text>
</comment>
<keyword evidence="3" id="KW-1185">Reference proteome</keyword>
<keyword evidence="1" id="KW-0812">Transmembrane</keyword>
<dbReference type="AlphaFoldDB" id="A0AAD4US73"/>
<keyword evidence="1" id="KW-1133">Transmembrane helix</keyword>
<evidence type="ECO:0000313" key="2">
    <source>
        <dbReference type="EMBL" id="KAI5310992.1"/>
    </source>
</evidence>
<accession>A0AAD4US73</accession>
<name>A0AAD4US73_PRUDU</name>